<keyword evidence="1" id="KW-0732">Signal</keyword>
<accession>A0A066VW37</accession>
<evidence type="ECO:0000313" key="2">
    <source>
        <dbReference type="EMBL" id="KDN45912.1"/>
    </source>
</evidence>
<feature type="signal peptide" evidence="1">
    <location>
        <begin position="1"/>
        <end position="25"/>
    </location>
</feature>
<feature type="chain" id="PRO_5001628473" evidence="1">
    <location>
        <begin position="26"/>
        <end position="119"/>
    </location>
</feature>
<protein>
    <submittedName>
        <fullName evidence="2">Uncharacterized protein</fullName>
    </submittedName>
</protein>
<dbReference type="Proteomes" id="UP000027361">
    <property type="component" value="Unassembled WGS sequence"/>
</dbReference>
<sequence>MRSVNYAVTLALTTAALRSATLVSALSIAEHVTYKAKDVSSSTAGTLHWCNITVDTFFQGEKDRKVIEFKISGSTFYNIDTAVFKVNSNMFLRRLLSIPNPSPELFMVLTLTTSRTLHC</sequence>
<dbReference type="HOGENOM" id="CLU_2063109_0_0_1"/>
<name>A0A066VW37_TILAU</name>
<reference evidence="2 3" key="1">
    <citation type="submission" date="2014-05" db="EMBL/GenBank/DDBJ databases">
        <title>Draft genome sequence of a rare smut relative, Tilletiaria anomala UBC 951.</title>
        <authorList>
            <consortium name="DOE Joint Genome Institute"/>
            <person name="Toome M."/>
            <person name="Kuo A."/>
            <person name="Henrissat B."/>
            <person name="Lipzen A."/>
            <person name="Tritt A."/>
            <person name="Yoshinaga Y."/>
            <person name="Zane M."/>
            <person name="Barry K."/>
            <person name="Grigoriev I.V."/>
            <person name="Spatafora J.W."/>
            <person name="Aimea M.C."/>
        </authorList>
    </citation>
    <scope>NUCLEOTIDE SEQUENCE [LARGE SCALE GENOMIC DNA]</scope>
    <source>
        <strain evidence="2 3">UBC 951</strain>
    </source>
</reference>
<evidence type="ECO:0000313" key="3">
    <source>
        <dbReference type="Proteomes" id="UP000027361"/>
    </source>
</evidence>
<dbReference type="EMBL" id="JMSN01000039">
    <property type="protein sequence ID" value="KDN45912.1"/>
    <property type="molecule type" value="Genomic_DNA"/>
</dbReference>
<dbReference type="RefSeq" id="XP_013243350.1">
    <property type="nucleotide sequence ID" value="XM_013387896.1"/>
</dbReference>
<dbReference type="GeneID" id="25266497"/>
<keyword evidence="3" id="KW-1185">Reference proteome</keyword>
<dbReference type="InParanoid" id="A0A066VW37"/>
<comment type="caution">
    <text evidence="2">The sequence shown here is derived from an EMBL/GenBank/DDBJ whole genome shotgun (WGS) entry which is preliminary data.</text>
</comment>
<organism evidence="2 3">
    <name type="scientific">Tilletiaria anomala (strain ATCC 24038 / CBS 436.72 / UBC 951)</name>
    <dbReference type="NCBI Taxonomy" id="1037660"/>
    <lineage>
        <taxon>Eukaryota</taxon>
        <taxon>Fungi</taxon>
        <taxon>Dikarya</taxon>
        <taxon>Basidiomycota</taxon>
        <taxon>Ustilaginomycotina</taxon>
        <taxon>Exobasidiomycetes</taxon>
        <taxon>Georgefischeriales</taxon>
        <taxon>Tilletiariaceae</taxon>
        <taxon>Tilletiaria</taxon>
    </lineage>
</organism>
<evidence type="ECO:0000256" key="1">
    <source>
        <dbReference type="SAM" id="SignalP"/>
    </source>
</evidence>
<proteinExistence type="predicted"/>
<gene>
    <name evidence="2" type="ORF">K437DRAFT_274114</name>
</gene>
<dbReference type="AlphaFoldDB" id="A0A066VW37"/>